<keyword evidence="2" id="KW-0813">Transport</keyword>
<reference evidence="8 9" key="1">
    <citation type="submission" date="2016-10" db="EMBL/GenBank/DDBJ databases">
        <authorList>
            <person name="de Groot N.N."/>
        </authorList>
    </citation>
    <scope>NUCLEOTIDE SEQUENCE [LARGE SCALE GENOMIC DNA]</scope>
    <source>
        <strain evidence="8 9">DSM 26656</strain>
    </source>
</reference>
<evidence type="ECO:0000256" key="6">
    <source>
        <dbReference type="ARBA" id="ARBA00023136"/>
    </source>
</evidence>
<keyword evidence="6 7" id="KW-0472">Membrane</keyword>
<feature type="transmembrane region" description="Helical" evidence="7">
    <location>
        <begin position="255"/>
        <end position="276"/>
    </location>
</feature>
<feature type="transmembrane region" description="Helical" evidence="7">
    <location>
        <begin position="26"/>
        <end position="47"/>
    </location>
</feature>
<evidence type="ECO:0000313" key="8">
    <source>
        <dbReference type="EMBL" id="SEF89418.1"/>
    </source>
</evidence>
<evidence type="ECO:0000256" key="2">
    <source>
        <dbReference type="ARBA" id="ARBA00022448"/>
    </source>
</evidence>
<dbReference type="Proteomes" id="UP000236743">
    <property type="component" value="Unassembled WGS sequence"/>
</dbReference>
<feature type="transmembrane region" description="Helical" evidence="7">
    <location>
        <begin position="89"/>
        <end position="108"/>
    </location>
</feature>
<evidence type="ECO:0000256" key="4">
    <source>
        <dbReference type="ARBA" id="ARBA00022692"/>
    </source>
</evidence>
<accession>A0A1H5VR22</accession>
<organism evidence="8 9">
    <name type="scientific">Bosea lathyri</name>
    <dbReference type="NCBI Taxonomy" id="1036778"/>
    <lineage>
        <taxon>Bacteria</taxon>
        <taxon>Pseudomonadati</taxon>
        <taxon>Pseudomonadota</taxon>
        <taxon>Alphaproteobacteria</taxon>
        <taxon>Hyphomicrobiales</taxon>
        <taxon>Boseaceae</taxon>
        <taxon>Bosea</taxon>
    </lineage>
</organism>
<evidence type="ECO:0000313" key="9">
    <source>
        <dbReference type="Proteomes" id="UP000236743"/>
    </source>
</evidence>
<dbReference type="Pfam" id="PF03547">
    <property type="entry name" value="Mem_trans"/>
    <property type="match status" value="1"/>
</dbReference>
<dbReference type="PANTHER" id="PTHR36838">
    <property type="entry name" value="AUXIN EFFLUX CARRIER FAMILY PROTEIN"/>
    <property type="match status" value="1"/>
</dbReference>
<evidence type="ECO:0000256" key="1">
    <source>
        <dbReference type="ARBA" id="ARBA00004141"/>
    </source>
</evidence>
<keyword evidence="9" id="KW-1185">Reference proteome</keyword>
<feature type="transmembrane region" description="Helical" evidence="7">
    <location>
        <begin position="188"/>
        <end position="209"/>
    </location>
</feature>
<evidence type="ECO:0000256" key="3">
    <source>
        <dbReference type="ARBA" id="ARBA00022475"/>
    </source>
</evidence>
<dbReference type="PANTHER" id="PTHR36838:SF3">
    <property type="entry name" value="TRANSPORTER AUXIN EFFLUX CARRIER EC FAMILY"/>
    <property type="match status" value="1"/>
</dbReference>
<evidence type="ECO:0008006" key="10">
    <source>
        <dbReference type="Google" id="ProtNLM"/>
    </source>
</evidence>
<dbReference type="AlphaFoldDB" id="A0A1H5VR22"/>
<proteinExistence type="predicted"/>
<protein>
    <recommendedName>
        <fullName evidence="10">Malonate transporter</fullName>
    </recommendedName>
</protein>
<evidence type="ECO:0000256" key="7">
    <source>
        <dbReference type="SAM" id="Phobius"/>
    </source>
</evidence>
<name>A0A1H5VR22_9HYPH</name>
<dbReference type="InterPro" id="IPR004776">
    <property type="entry name" value="Mem_transp_PIN-like"/>
</dbReference>
<feature type="transmembrane region" description="Helical" evidence="7">
    <location>
        <begin position="282"/>
        <end position="302"/>
    </location>
</feature>
<keyword evidence="3" id="KW-1003">Cell membrane</keyword>
<gene>
    <name evidence="8" type="ORF">SAMN04488115_102390</name>
</gene>
<feature type="transmembrane region" description="Helical" evidence="7">
    <location>
        <begin position="314"/>
        <end position="334"/>
    </location>
</feature>
<sequence length="345" mass="37014">MAQIAIRSGQARPMAPLQVDPPMADLASIFNLVAPFFGLILLGFAIGRYKKLPESGLSWLQFFLIYVALPPLFYRLIADKPLSELANWGFIAGTTLATFCAFCLSFAVGMRYTKGDMPQSVMQGVAGSYSNIGYMGPPLILAALGPAASAPVVLIFVFDSVLLFSLVPLLMALAGVEKKSIFATAREVVWGVLTHPFNLATMAGVFASYTRLELPTAIDKMTLWLSQAAAPCALFLLGVTVALRPMKAMPGEVPALVAIKLLLHPLLVWVFLSIVGGVPDNWIFAAVIMAALPPALNIFVISTQYRVGIERASACILVGTIVSMGTLTGFLWLVKTGRMVADLFP</sequence>
<feature type="transmembrane region" description="Helical" evidence="7">
    <location>
        <begin position="221"/>
        <end position="243"/>
    </location>
</feature>
<keyword evidence="5 7" id="KW-1133">Transmembrane helix</keyword>
<feature type="transmembrane region" description="Helical" evidence="7">
    <location>
        <begin position="129"/>
        <end position="148"/>
    </location>
</feature>
<comment type="subcellular location">
    <subcellularLocation>
        <location evidence="1">Membrane</location>
        <topology evidence="1">Multi-pass membrane protein</topology>
    </subcellularLocation>
</comment>
<dbReference type="GO" id="GO:0016020">
    <property type="term" value="C:membrane"/>
    <property type="evidence" value="ECO:0007669"/>
    <property type="project" value="UniProtKB-SubCell"/>
</dbReference>
<dbReference type="EMBL" id="FNUY01000002">
    <property type="protein sequence ID" value="SEF89418.1"/>
    <property type="molecule type" value="Genomic_DNA"/>
</dbReference>
<dbReference type="GO" id="GO:0055085">
    <property type="term" value="P:transmembrane transport"/>
    <property type="evidence" value="ECO:0007669"/>
    <property type="project" value="InterPro"/>
</dbReference>
<feature type="transmembrane region" description="Helical" evidence="7">
    <location>
        <begin position="154"/>
        <end position="176"/>
    </location>
</feature>
<evidence type="ECO:0000256" key="5">
    <source>
        <dbReference type="ARBA" id="ARBA00022989"/>
    </source>
</evidence>
<keyword evidence="4 7" id="KW-0812">Transmembrane</keyword>
<feature type="transmembrane region" description="Helical" evidence="7">
    <location>
        <begin position="59"/>
        <end position="77"/>
    </location>
</feature>